<gene>
    <name evidence="6" type="ORF">K8V47_02645</name>
</gene>
<name>A0A4Q0UBQ0_9BACT</name>
<keyword evidence="2" id="KW-0813">Transport</keyword>
<reference evidence="6" key="1">
    <citation type="journal article" date="2021" name="PeerJ">
        <title>Extensive microbial diversity within the chicken gut microbiome revealed by metagenomics and culture.</title>
        <authorList>
            <person name="Gilroy R."/>
            <person name="Ravi A."/>
            <person name="Getino M."/>
            <person name="Pursley I."/>
            <person name="Horton D.L."/>
            <person name="Alikhan N.F."/>
            <person name="Baker D."/>
            <person name="Gharbi K."/>
            <person name="Hall N."/>
            <person name="Watson M."/>
            <person name="Adriaenssens E.M."/>
            <person name="Foster-Nyarko E."/>
            <person name="Jarju S."/>
            <person name="Secka A."/>
            <person name="Antonio M."/>
            <person name="Oren A."/>
            <person name="Chaudhuri R.R."/>
            <person name="La Ragione R."/>
            <person name="Hildebrand F."/>
            <person name="Pallen M.J."/>
        </authorList>
    </citation>
    <scope>NUCLEOTIDE SEQUENCE</scope>
    <source>
        <strain evidence="6">4100</strain>
    </source>
</reference>
<protein>
    <submittedName>
        <fullName evidence="6">Dicarboxylate/amino acid:cation symporter</fullName>
    </submittedName>
</protein>
<dbReference type="EMBL" id="DYXT01000017">
    <property type="protein sequence ID" value="HJE38648.1"/>
    <property type="molecule type" value="Genomic_DNA"/>
</dbReference>
<accession>A0A4Q0UBQ0</accession>
<dbReference type="Pfam" id="PF00375">
    <property type="entry name" value="SDF"/>
    <property type="match status" value="1"/>
</dbReference>
<proteinExistence type="predicted"/>
<evidence type="ECO:0000256" key="3">
    <source>
        <dbReference type="ARBA" id="ARBA00022692"/>
    </source>
</evidence>
<evidence type="ECO:0000256" key="5">
    <source>
        <dbReference type="ARBA" id="ARBA00023136"/>
    </source>
</evidence>
<sequence length="399" mass="42712">MKKLITYKRIGLLPRVIIAMAAGICIGTVSPAWIARLMATFNGLFSEYLGFLIPLIIIGFVTPAIIDIGNRAGRMLLATVLLAYIATILSGLFSYVCGVAVFPSLITETLPISSVEDASISPWFSLEISPLCSVTTALVLSFMVGICGASLGVDAIHRGFKEFRDIMEMGIRKSVIPVLPIYIFGIFLNMTVEGQVAIMLRTFFSIILIIFGIHIAVLILQYFVASLFVRKNPFKMLWSMMPAYFTALGTQSSAATIPVTLRQAVKMGVSEGVAGFVIPLCATIHLSGSTLKIVACALALMMIQGLPHDFGLFLGFICMLGVTMVAAPGIPGGAIMAALGVLSDILGFTQQQCALMIALYIAMDSFGTACNVTGDGALATIIDRFFGKKDECKDRTLVA</sequence>
<evidence type="ECO:0000256" key="2">
    <source>
        <dbReference type="ARBA" id="ARBA00022448"/>
    </source>
</evidence>
<dbReference type="PANTHER" id="PTHR42865">
    <property type="entry name" value="PROTON/GLUTAMATE-ASPARTATE SYMPORTER"/>
    <property type="match status" value="1"/>
</dbReference>
<evidence type="ECO:0000313" key="6">
    <source>
        <dbReference type="EMBL" id="HJE38648.1"/>
    </source>
</evidence>
<dbReference type="AlphaFoldDB" id="A0A4Q0UBQ0"/>
<keyword evidence="5" id="KW-0472">Membrane</keyword>
<organism evidence="6 7">
    <name type="scientific">Candidatus Amulumruptor caecigallinarius</name>
    <dbReference type="NCBI Taxonomy" id="2109911"/>
    <lineage>
        <taxon>Bacteria</taxon>
        <taxon>Pseudomonadati</taxon>
        <taxon>Bacteroidota</taxon>
        <taxon>Bacteroidia</taxon>
        <taxon>Bacteroidales</taxon>
        <taxon>Muribaculaceae</taxon>
        <taxon>Candidatus Amulumruptor</taxon>
    </lineage>
</organism>
<keyword evidence="4" id="KW-1133">Transmembrane helix</keyword>
<dbReference type="PANTHER" id="PTHR42865:SF8">
    <property type="entry name" value="SERINE_THREONINE TRANSPORTER SSTT"/>
    <property type="match status" value="1"/>
</dbReference>
<dbReference type="Gene3D" id="1.10.3860.10">
    <property type="entry name" value="Sodium:dicarboxylate symporter"/>
    <property type="match status" value="1"/>
</dbReference>
<dbReference type="SUPFAM" id="SSF118215">
    <property type="entry name" value="Proton glutamate symport protein"/>
    <property type="match status" value="1"/>
</dbReference>
<evidence type="ECO:0000256" key="1">
    <source>
        <dbReference type="ARBA" id="ARBA00004141"/>
    </source>
</evidence>
<comment type="caution">
    <text evidence="6">The sequence shown here is derived from an EMBL/GenBank/DDBJ whole genome shotgun (WGS) entry which is preliminary data.</text>
</comment>
<dbReference type="InterPro" id="IPR036458">
    <property type="entry name" value="Na:dicarbo_symporter_sf"/>
</dbReference>
<evidence type="ECO:0000313" key="7">
    <source>
        <dbReference type="Proteomes" id="UP000711407"/>
    </source>
</evidence>
<dbReference type="Proteomes" id="UP000711407">
    <property type="component" value="Unassembled WGS sequence"/>
</dbReference>
<dbReference type="GO" id="GO:0032329">
    <property type="term" value="P:serine transport"/>
    <property type="evidence" value="ECO:0007669"/>
    <property type="project" value="TreeGrafter"/>
</dbReference>
<dbReference type="InterPro" id="IPR001991">
    <property type="entry name" value="Na-dicarboxylate_symporter"/>
</dbReference>
<reference evidence="6" key="2">
    <citation type="submission" date="2021-09" db="EMBL/GenBank/DDBJ databases">
        <authorList>
            <person name="Gilroy R."/>
        </authorList>
    </citation>
    <scope>NUCLEOTIDE SEQUENCE</scope>
    <source>
        <strain evidence="6">4100</strain>
    </source>
</reference>
<comment type="subcellular location">
    <subcellularLocation>
        <location evidence="1">Membrane</location>
        <topology evidence="1">Multi-pass membrane protein</topology>
    </subcellularLocation>
</comment>
<dbReference type="GO" id="GO:0005295">
    <property type="term" value="F:neutral L-amino acid:sodium symporter activity"/>
    <property type="evidence" value="ECO:0007669"/>
    <property type="project" value="TreeGrafter"/>
</dbReference>
<evidence type="ECO:0000256" key="4">
    <source>
        <dbReference type="ARBA" id="ARBA00022989"/>
    </source>
</evidence>
<keyword evidence="3" id="KW-0812">Transmembrane</keyword>
<dbReference type="GO" id="GO:0005886">
    <property type="term" value="C:plasma membrane"/>
    <property type="evidence" value="ECO:0007669"/>
    <property type="project" value="TreeGrafter"/>
</dbReference>